<dbReference type="InterPro" id="IPR002194">
    <property type="entry name" value="Chaperonin_TCP-1_CS"/>
</dbReference>
<reference evidence="6" key="1">
    <citation type="submission" date="2021-02" db="EMBL/GenBank/DDBJ databases">
        <authorList>
            <person name="Dougan E. K."/>
            <person name="Rhodes N."/>
            <person name="Thang M."/>
            <person name="Chan C."/>
        </authorList>
    </citation>
    <scope>NUCLEOTIDE SEQUENCE</scope>
</reference>
<dbReference type="PROSITE" id="PS00995">
    <property type="entry name" value="TCP1_3"/>
    <property type="match status" value="1"/>
</dbReference>
<keyword evidence="2 5" id="KW-0547">Nucleotide-binding</keyword>
<evidence type="ECO:0000256" key="2">
    <source>
        <dbReference type="ARBA" id="ARBA00022741"/>
    </source>
</evidence>
<dbReference type="PRINTS" id="PR00304">
    <property type="entry name" value="TCOMPLEXTCP1"/>
</dbReference>
<dbReference type="InterPro" id="IPR017998">
    <property type="entry name" value="Chaperone_TCP-1"/>
</dbReference>
<dbReference type="AlphaFoldDB" id="A0A812RU71"/>
<evidence type="ECO:0000256" key="3">
    <source>
        <dbReference type="ARBA" id="ARBA00022840"/>
    </source>
</evidence>
<evidence type="ECO:0000313" key="6">
    <source>
        <dbReference type="EMBL" id="CAE7453847.1"/>
    </source>
</evidence>
<dbReference type="GO" id="GO:0051082">
    <property type="term" value="F:unfolded protein binding"/>
    <property type="evidence" value="ECO:0007669"/>
    <property type="project" value="InterPro"/>
</dbReference>
<evidence type="ECO:0000256" key="4">
    <source>
        <dbReference type="ARBA" id="ARBA00023186"/>
    </source>
</evidence>
<evidence type="ECO:0000256" key="5">
    <source>
        <dbReference type="RuleBase" id="RU004187"/>
    </source>
</evidence>
<comment type="caution">
    <text evidence="6">The sequence shown here is derived from an EMBL/GenBank/DDBJ whole genome shotgun (WGS) entry which is preliminary data.</text>
</comment>
<keyword evidence="3 5" id="KW-0067">ATP-binding</keyword>
<evidence type="ECO:0000313" key="7">
    <source>
        <dbReference type="Proteomes" id="UP000604046"/>
    </source>
</evidence>
<dbReference type="SUPFAM" id="SSF48592">
    <property type="entry name" value="GroEL equatorial domain-like"/>
    <property type="match status" value="2"/>
</dbReference>
<dbReference type="InterPro" id="IPR002423">
    <property type="entry name" value="Cpn60/GroEL/TCP-1"/>
</dbReference>
<dbReference type="PROSITE" id="PS00750">
    <property type="entry name" value="TCP1_1"/>
    <property type="match status" value="1"/>
</dbReference>
<proteinExistence type="inferred from homology"/>
<dbReference type="GO" id="GO:0005524">
    <property type="term" value="F:ATP binding"/>
    <property type="evidence" value="ECO:0007669"/>
    <property type="project" value="UniProtKB-KW"/>
</dbReference>
<dbReference type="InterPro" id="IPR027413">
    <property type="entry name" value="GROEL-like_equatorial_sf"/>
</dbReference>
<protein>
    <submittedName>
        <fullName evidence="6">Uncharacterized protein</fullName>
    </submittedName>
</protein>
<evidence type="ECO:0000256" key="1">
    <source>
        <dbReference type="ARBA" id="ARBA00008020"/>
    </source>
</evidence>
<dbReference type="EMBL" id="CAJNDS010002374">
    <property type="protein sequence ID" value="CAE7453847.1"/>
    <property type="molecule type" value="Genomic_DNA"/>
</dbReference>
<dbReference type="Pfam" id="PF00118">
    <property type="entry name" value="Cpn60_TCP1"/>
    <property type="match status" value="2"/>
</dbReference>
<dbReference type="OrthoDB" id="1935484at2759"/>
<comment type="similarity">
    <text evidence="1 5">Belongs to the TCP-1 chaperonin family.</text>
</comment>
<sequence>MGVQHAQCADECADERAGQRESGADVRSANVTAVMAGCSDGVLCWKPIVRSHKLLLPHVLAKPEALANILKSSLGPQGLDKMLVDDIGDVTITNDGATVLKQLEARLRCPLIRRDVLWESGLAAWQLFLYTARSYVEHPAAKVLVELANLQDSEVGDGTTSVVIIAAELRLGSHGDPKFVSSAAGSRVESCQSLNIDLRLKRANELVKNNIHPTTIIAGYRLAMRESIKYIQEHLSLKVDTLEQAHFPVPQVLQVLLGGHSLWQGAREARSFFKRCFFCWRGFGLLGRDTWRGNIAKGPRFSRVHPARRECQGARHKNAPLRAGLFNFLEEP</sequence>
<gene>
    <name evidence="6" type="ORF">SNAT2548_LOCUS24917</name>
</gene>
<name>A0A812RU71_9DINO</name>
<dbReference type="Gene3D" id="1.10.560.10">
    <property type="entry name" value="GroEL-like equatorial domain"/>
    <property type="match status" value="1"/>
</dbReference>
<keyword evidence="7" id="KW-1185">Reference proteome</keyword>
<organism evidence="6 7">
    <name type="scientific">Symbiodinium natans</name>
    <dbReference type="NCBI Taxonomy" id="878477"/>
    <lineage>
        <taxon>Eukaryota</taxon>
        <taxon>Sar</taxon>
        <taxon>Alveolata</taxon>
        <taxon>Dinophyceae</taxon>
        <taxon>Suessiales</taxon>
        <taxon>Symbiodiniaceae</taxon>
        <taxon>Symbiodinium</taxon>
    </lineage>
</organism>
<dbReference type="GO" id="GO:0016887">
    <property type="term" value="F:ATP hydrolysis activity"/>
    <property type="evidence" value="ECO:0007669"/>
    <property type="project" value="InterPro"/>
</dbReference>
<keyword evidence="4 5" id="KW-0143">Chaperone</keyword>
<dbReference type="GO" id="GO:0140662">
    <property type="term" value="F:ATP-dependent protein folding chaperone"/>
    <property type="evidence" value="ECO:0007669"/>
    <property type="project" value="InterPro"/>
</dbReference>
<dbReference type="PANTHER" id="PTHR11353">
    <property type="entry name" value="CHAPERONIN"/>
    <property type="match status" value="1"/>
</dbReference>
<dbReference type="Proteomes" id="UP000604046">
    <property type="component" value="Unassembled WGS sequence"/>
</dbReference>
<accession>A0A812RU71</accession>